<dbReference type="InterPro" id="IPR006016">
    <property type="entry name" value="UspA"/>
</dbReference>
<evidence type="ECO:0000313" key="5">
    <source>
        <dbReference type="Proteomes" id="UP000256645"/>
    </source>
</evidence>
<feature type="coiled-coil region" evidence="1">
    <location>
        <begin position="173"/>
        <end position="207"/>
    </location>
</feature>
<reference evidence="4 5" key="1">
    <citation type="journal article" date="2018" name="IMA Fungus">
        <title>IMA Genome-F 9: Draft genome sequence of Annulohypoxylon stygium, Aspergillus mulundensis, Berkeleyomyces basicola (syn. Thielaviopsis basicola), Ceratocystis smalleyi, two Cercospora beticola strains, Coleophoma cylindrospora, Fusarium fracticaudum, Phialophora cf. hyalina, and Morchella septimelata.</title>
        <authorList>
            <person name="Wingfield B.D."/>
            <person name="Bills G.F."/>
            <person name="Dong Y."/>
            <person name="Huang W."/>
            <person name="Nel W.J."/>
            <person name="Swalarsk-Parry B.S."/>
            <person name="Vaghefi N."/>
            <person name="Wilken P.M."/>
            <person name="An Z."/>
            <person name="de Beer Z.W."/>
            <person name="De Vos L."/>
            <person name="Chen L."/>
            <person name="Duong T.A."/>
            <person name="Gao Y."/>
            <person name="Hammerbacher A."/>
            <person name="Kikkert J.R."/>
            <person name="Li Y."/>
            <person name="Li H."/>
            <person name="Li K."/>
            <person name="Li Q."/>
            <person name="Liu X."/>
            <person name="Ma X."/>
            <person name="Naidoo K."/>
            <person name="Pethybridge S.J."/>
            <person name="Sun J."/>
            <person name="Steenkamp E.T."/>
            <person name="van der Nest M.A."/>
            <person name="van Wyk S."/>
            <person name="Wingfield M.J."/>
            <person name="Xiong C."/>
            <person name="Yue Q."/>
            <person name="Zhang X."/>
        </authorList>
    </citation>
    <scope>NUCLEOTIDE SEQUENCE [LARGE SCALE GENOMIC DNA]</scope>
    <source>
        <strain evidence="4 5">BP6252</strain>
    </source>
</reference>
<feature type="compositionally biased region" description="Basic and acidic residues" evidence="2">
    <location>
        <begin position="532"/>
        <end position="541"/>
    </location>
</feature>
<comment type="caution">
    <text evidence="4">The sequence shown here is derived from an EMBL/GenBank/DDBJ whole genome shotgun (WGS) entry which is preliminary data.</text>
</comment>
<feature type="compositionally biased region" description="Polar residues" evidence="2">
    <location>
        <begin position="366"/>
        <end position="380"/>
    </location>
</feature>
<protein>
    <recommendedName>
        <fullName evidence="3">UspA domain-containing protein</fullName>
    </recommendedName>
</protein>
<evidence type="ECO:0000313" key="4">
    <source>
        <dbReference type="EMBL" id="RDW89634.1"/>
    </source>
</evidence>
<dbReference type="CDD" id="cd23659">
    <property type="entry name" value="USP_At3g01520-like"/>
    <property type="match status" value="1"/>
</dbReference>
<dbReference type="PANTHER" id="PTHR47815:SF1">
    <property type="entry name" value="UNIVERSAL STRESS PROTEIN A FAMILY PROTEIN C25B2.10"/>
    <property type="match status" value="1"/>
</dbReference>
<feature type="compositionally biased region" description="Acidic residues" evidence="2">
    <location>
        <begin position="505"/>
        <end position="531"/>
    </location>
</feature>
<name>A0A3D8STQ3_9HELO</name>
<feature type="region of interest" description="Disordered" evidence="2">
    <location>
        <begin position="1"/>
        <end position="78"/>
    </location>
</feature>
<feature type="compositionally biased region" description="Acidic residues" evidence="2">
    <location>
        <begin position="397"/>
        <end position="418"/>
    </location>
</feature>
<dbReference type="EMBL" id="PDLM01000001">
    <property type="protein sequence ID" value="RDW89634.1"/>
    <property type="molecule type" value="Genomic_DNA"/>
</dbReference>
<evidence type="ECO:0000256" key="1">
    <source>
        <dbReference type="SAM" id="Coils"/>
    </source>
</evidence>
<dbReference type="STRING" id="1849047.A0A3D8STQ3"/>
<dbReference type="Proteomes" id="UP000256645">
    <property type="component" value="Unassembled WGS sequence"/>
</dbReference>
<feature type="compositionally biased region" description="Basic and acidic residues" evidence="2">
    <location>
        <begin position="26"/>
        <end position="39"/>
    </location>
</feature>
<feature type="compositionally biased region" description="Low complexity" evidence="2">
    <location>
        <begin position="448"/>
        <end position="467"/>
    </location>
</feature>
<sequence length="541" mass="59831">MSITPPPPQPRSISIAEPSPTPAADPRMDTITEHVEAKHISRTRARSVPSLTFSVGKGKPQVREREKSTPSPSASVRSLHRAIHNVRPREKSPPPGPKFQQRVTFDNIDQGDPTKDNAVSFTLNIKHEGYAYRRRSRTFMVGVDDNPYSDIALQWMLEELVDDGDQIVCLRVIDRDAKIVSEKEREKKRYQEEARACLEQIQKRNDEHRAINIILEYAVGKLEGTFLKMIEIYEPAMLVVGTRGRSLGGFQGLMANRNSFSKWCLQYSPIPVVVVRPTEKRLKKKMKRDADPGRQGYASILRDSGVHVHETEITPNARLFEAANNPDAEAHAVAAVLGLPAQFDPTIKALDLPGSTPLRKVLSGDTAITETSETTFSRSPSPEIHKKEGLSKAMSREEEETEDEEEVSDNESSEDEFEATPANKLLADEQQSEVEKKKRLHDMEVGEAAALAAAASRKGSIGSESSSGSGGGVSIKIFQPTIVTDRKSSIDSQSSVPSVKKSGEGEQEEEEEDDDDNDDDDDDGDDEEEKEVQDSAKSDSS</sequence>
<dbReference type="OrthoDB" id="843225at2759"/>
<dbReference type="SUPFAM" id="SSF52402">
    <property type="entry name" value="Adenine nucleotide alpha hydrolases-like"/>
    <property type="match status" value="1"/>
</dbReference>
<evidence type="ECO:0000259" key="3">
    <source>
        <dbReference type="Pfam" id="PF00582"/>
    </source>
</evidence>
<dbReference type="Pfam" id="PF00582">
    <property type="entry name" value="Usp"/>
    <property type="match status" value="1"/>
</dbReference>
<feature type="domain" description="UspA" evidence="3">
    <location>
        <begin position="137"/>
        <end position="276"/>
    </location>
</feature>
<keyword evidence="1" id="KW-0175">Coiled coil</keyword>
<keyword evidence="5" id="KW-1185">Reference proteome</keyword>
<accession>A0A3D8STQ3</accession>
<dbReference type="InterPro" id="IPR014729">
    <property type="entry name" value="Rossmann-like_a/b/a_fold"/>
</dbReference>
<feature type="region of interest" description="Disordered" evidence="2">
    <location>
        <begin position="363"/>
        <end position="541"/>
    </location>
</feature>
<feature type="compositionally biased region" description="Pro residues" evidence="2">
    <location>
        <begin position="1"/>
        <end position="10"/>
    </location>
</feature>
<evidence type="ECO:0000256" key="2">
    <source>
        <dbReference type="SAM" id="MobiDB-lite"/>
    </source>
</evidence>
<feature type="compositionally biased region" description="Basic and acidic residues" evidence="2">
    <location>
        <begin position="383"/>
        <end position="396"/>
    </location>
</feature>
<dbReference type="Gene3D" id="3.40.50.620">
    <property type="entry name" value="HUPs"/>
    <property type="match status" value="1"/>
</dbReference>
<dbReference type="AlphaFoldDB" id="A0A3D8STQ3"/>
<gene>
    <name evidence="4" type="ORF">BP6252_01666</name>
</gene>
<proteinExistence type="predicted"/>
<organism evidence="4 5">
    <name type="scientific">Coleophoma cylindrospora</name>
    <dbReference type="NCBI Taxonomy" id="1849047"/>
    <lineage>
        <taxon>Eukaryota</taxon>
        <taxon>Fungi</taxon>
        <taxon>Dikarya</taxon>
        <taxon>Ascomycota</taxon>
        <taxon>Pezizomycotina</taxon>
        <taxon>Leotiomycetes</taxon>
        <taxon>Helotiales</taxon>
        <taxon>Dermateaceae</taxon>
        <taxon>Coleophoma</taxon>
    </lineage>
</organism>
<dbReference type="PANTHER" id="PTHR47815">
    <property type="entry name" value="UNIVERSAL STRESS PROTEIN A FAMILY PROTEIN C25B2.10"/>
    <property type="match status" value="1"/>
</dbReference>
<feature type="compositionally biased region" description="Basic and acidic residues" evidence="2">
    <location>
        <begin position="433"/>
        <end position="444"/>
    </location>
</feature>